<evidence type="ECO:0000313" key="2">
    <source>
        <dbReference type="Proteomes" id="UP001500507"/>
    </source>
</evidence>
<organism evidence="1 2">
    <name type="scientific">Gangjinia marincola</name>
    <dbReference type="NCBI Taxonomy" id="578463"/>
    <lineage>
        <taxon>Bacteria</taxon>
        <taxon>Pseudomonadati</taxon>
        <taxon>Bacteroidota</taxon>
        <taxon>Flavobacteriia</taxon>
        <taxon>Flavobacteriales</taxon>
        <taxon>Flavobacteriaceae</taxon>
        <taxon>Gangjinia</taxon>
    </lineage>
</organism>
<accession>A0ABP3XSQ4</accession>
<evidence type="ECO:0008006" key="3">
    <source>
        <dbReference type="Google" id="ProtNLM"/>
    </source>
</evidence>
<sequence>MNKVAIIFIFIVTTSSMQAQYHYKVEYNYTLTHQIVGQPNAVEFSEYEIRLRNNSSASSIYYAFAYANSPNSTRRDEVITLNFLPDSISSQSSIILAANGDCFYSTNQDFSDSAQCGIVISNQNHCVTPVGIGRIIRLRDLVNINGDTNLTSCESLTLKAAECVVPFSYKVEYQYQVDSGTDNWNTLLDYGVRSPSFAIDMTDFPGITGADTNLKLRIVYEDTPSPYDEILTLDLTKCSPKVLASSSTDESCEYTNDGNFTLTFDRPLDPGEIITTAILDWAGPNNILNDGDDINSYASLTDLIYAGTTYTWPSTLNSGVYRIRYQTNNTNTQESHEPIELNSPVPVAFTADYNDLTCFEDGSGSITISASGGTGSYAYSLDNGSTYSALISNPMTITGLSVGEYNVRVRDSNTCEQQN</sequence>
<reference evidence="2" key="1">
    <citation type="journal article" date="2019" name="Int. J. Syst. Evol. Microbiol.">
        <title>The Global Catalogue of Microorganisms (GCM) 10K type strain sequencing project: providing services to taxonomists for standard genome sequencing and annotation.</title>
        <authorList>
            <consortium name="The Broad Institute Genomics Platform"/>
            <consortium name="The Broad Institute Genome Sequencing Center for Infectious Disease"/>
            <person name="Wu L."/>
            <person name="Ma J."/>
        </authorList>
    </citation>
    <scope>NUCLEOTIDE SEQUENCE [LARGE SCALE GENOMIC DNA]</scope>
    <source>
        <strain evidence="2">JCM 16082</strain>
    </source>
</reference>
<dbReference type="RefSeq" id="WP_343765462.1">
    <property type="nucleotide sequence ID" value="NZ_BAAAFG010000014.1"/>
</dbReference>
<comment type="caution">
    <text evidence="1">The sequence shown here is derived from an EMBL/GenBank/DDBJ whole genome shotgun (WGS) entry which is preliminary data.</text>
</comment>
<gene>
    <name evidence="1" type="ORF">GCM10009117_14680</name>
</gene>
<evidence type="ECO:0000313" key="1">
    <source>
        <dbReference type="EMBL" id="GAA0872321.1"/>
    </source>
</evidence>
<dbReference type="Proteomes" id="UP001500507">
    <property type="component" value="Unassembled WGS sequence"/>
</dbReference>
<dbReference type="EMBL" id="BAAAFG010000014">
    <property type="protein sequence ID" value="GAA0872321.1"/>
    <property type="molecule type" value="Genomic_DNA"/>
</dbReference>
<name>A0ABP3XSQ4_9FLAO</name>
<dbReference type="InterPro" id="IPR025667">
    <property type="entry name" value="SprB_repeat"/>
</dbReference>
<dbReference type="Pfam" id="PF13573">
    <property type="entry name" value="SprB"/>
    <property type="match status" value="1"/>
</dbReference>
<keyword evidence="2" id="KW-1185">Reference proteome</keyword>
<proteinExistence type="predicted"/>
<protein>
    <recommendedName>
        <fullName evidence="3">SprB repeat-containing protein</fullName>
    </recommendedName>
</protein>